<organism evidence="1 2">
    <name type="scientific">Crocosphaera chwakensis CCY0110</name>
    <dbReference type="NCBI Taxonomy" id="391612"/>
    <lineage>
        <taxon>Bacteria</taxon>
        <taxon>Bacillati</taxon>
        <taxon>Cyanobacteriota</taxon>
        <taxon>Cyanophyceae</taxon>
        <taxon>Oscillatoriophycideae</taxon>
        <taxon>Chroococcales</taxon>
        <taxon>Aphanothecaceae</taxon>
        <taxon>Crocosphaera</taxon>
        <taxon>Crocosphaera chwakensis</taxon>
    </lineage>
</organism>
<evidence type="ECO:0000313" key="2">
    <source>
        <dbReference type="Proteomes" id="UP000003781"/>
    </source>
</evidence>
<dbReference type="eggNOG" id="ENOG5032Y8S">
    <property type="taxonomic scope" value="Bacteria"/>
</dbReference>
<evidence type="ECO:0008006" key="3">
    <source>
        <dbReference type="Google" id="ProtNLM"/>
    </source>
</evidence>
<dbReference type="OrthoDB" id="5524515at2"/>
<protein>
    <recommendedName>
        <fullName evidence="3">Addiction module component</fullName>
    </recommendedName>
</protein>
<dbReference type="AlphaFoldDB" id="A3IQ66"/>
<accession>A3IQ66</accession>
<comment type="caution">
    <text evidence="1">The sequence shown here is derived from an EMBL/GenBank/DDBJ whole genome shotgun (WGS) entry which is preliminary data.</text>
</comment>
<gene>
    <name evidence="1" type="ORF">CY0110_05532</name>
</gene>
<name>A3IQ66_9CHRO</name>
<dbReference type="RefSeq" id="WP_008275531.1">
    <property type="nucleotide sequence ID" value="NZ_AAXW01000014.1"/>
</dbReference>
<sequence length="76" mass="9003">MTELLEKVITELKKLPPDQQDAIASRWMEELKDEQQWTEKFESTTDEQWDQMADMVRQEISNGETTPLDNVFRVNS</sequence>
<dbReference type="EMBL" id="AAXW01000014">
    <property type="protein sequence ID" value="EAZ91406.1"/>
    <property type="molecule type" value="Genomic_DNA"/>
</dbReference>
<keyword evidence="2" id="KW-1185">Reference proteome</keyword>
<dbReference type="Proteomes" id="UP000003781">
    <property type="component" value="Unassembled WGS sequence"/>
</dbReference>
<reference evidence="1 2" key="1">
    <citation type="submission" date="2007-03" db="EMBL/GenBank/DDBJ databases">
        <authorList>
            <person name="Stal L."/>
            <person name="Ferriera S."/>
            <person name="Johnson J."/>
            <person name="Kravitz S."/>
            <person name="Beeson K."/>
            <person name="Sutton G."/>
            <person name="Rogers Y.-H."/>
            <person name="Friedman R."/>
            <person name="Frazier M."/>
            <person name="Venter J.C."/>
        </authorList>
    </citation>
    <scope>NUCLEOTIDE SEQUENCE [LARGE SCALE GENOMIC DNA]</scope>
    <source>
        <strain evidence="1 2">CCY0110</strain>
    </source>
</reference>
<proteinExistence type="predicted"/>
<evidence type="ECO:0000313" key="1">
    <source>
        <dbReference type="EMBL" id="EAZ91406.1"/>
    </source>
</evidence>